<keyword evidence="2" id="KW-1185">Reference proteome</keyword>
<evidence type="ECO:0000313" key="2">
    <source>
        <dbReference type="Proteomes" id="UP000799776"/>
    </source>
</evidence>
<proteinExistence type="predicted"/>
<evidence type="ECO:0000313" key="1">
    <source>
        <dbReference type="EMBL" id="KAF2090528.1"/>
    </source>
</evidence>
<reference evidence="1" key="1">
    <citation type="journal article" date="2020" name="Stud. Mycol.">
        <title>101 Dothideomycetes genomes: a test case for predicting lifestyles and emergence of pathogens.</title>
        <authorList>
            <person name="Haridas S."/>
            <person name="Albert R."/>
            <person name="Binder M."/>
            <person name="Bloem J."/>
            <person name="Labutti K."/>
            <person name="Salamov A."/>
            <person name="Andreopoulos B."/>
            <person name="Baker S."/>
            <person name="Barry K."/>
            <person name="Bills G."/>
            <person name="Bluhm B."/>
            <person name="Cannon C."/>
            <person name="Castanera R."/>
            <person name="Culley D."/>
            <person name="Daum C."/>
            <person name="Ezra D."/>
            <person name="Gonzalez J."/>
            <person name="Henrissat B."/>
            <person name="Kuo A."/>
            <person name="Liang C."/>
            <person name="Lipzen A."/>
            <person name="Lutzoni F."/>
            <person name="Magnuson J."/>
            <person name="Mondo S."/>
            <person name="Nolan M."/>
            <person name="Ohm R."/>
            <person name="Pangilinan J."/>
            <person name="Park H.-J."/>
            <person name="Ramirez L."/>
            <person name="Alfaro M."/>
            <person name="Sun H."/>
            <person name="Tritt A."/>
            <person name="Yoshinaga Y."/>
            <person name="Zwiers L.-H."/>
            <person name="Turgeon B."/>
            <person name="Goodwin S."/>
            <person name="Spatafora J."/>
            <person name="Crous P."/>
            <person name="Grigoriev I."/>
        </authorList>
    </citation>
    <scope>NUCLEOTIDE SEQUENCE</scope>
    <source>
        <strain evidence="1">CBS 121410</strain>
    </source>
</reference>
<dbReference type="AlphaFoldDB" id="A0A9P4HZ28"/>
<name>A0A9P4HZ28_9PEZI</name>
<organism evidence="1 2">
    <name type="scientific">Saccharata proteae CBS 121410</name>
    <dbReference type="NCBI Taxonomy" id="1314787"/>
    <lineage>
        <taxon>Eukaryota</taxon>
        <taxon>Fungi</taxon>
        <taxon>Dikarya</taxon>
        <taxon>Ascomycota</taxon>
        <taxon>Pezizomycotina</taxon>
        <taxon>Dothideomycetes</taxon>
        <taxon>Dothideomycetes incertae sedis</taxon>
        <taxon>Botryosphaeriales</taxon>
        <taxon>Saccharataceae</taxon>
        <taxon>Saccharata</taxon>
    </lineage>
</organism>
<gene>
    <name evidence="1" type="ORF">K490DRAFT_61846</name>
</gene>
<dbReference type="Proteomes" id="UP000799776">
    <property type="component" value="Unassembled WGS sequence"/>
</dbReference>
<protein>
    <submittedName>
        <fullName evidence="1">Uncharacterized protein</fullName>
    </submittedName>
</protein>
<comment type="caution">
    <text evidence="1">The sequence shown here is derived from an EMBL/GenBank/DDBJ whole genome shotgun (WGS) entry which is preliminary data.</text>
</comment>
<accession>A0A9P4HZ28</accession>
<sequence length="226" mass="25205">MSAYRNWKLDISLDDTNRAPALDDLVHALLSYLSTIRGHNLKTLHIKLTAHAHAYDGANLPSSAFDTMEGCLSRLVYDLRGLHNLTEVENKTVEIDFGKLGRSSWLWYHPVFQNQTVVMDMSGNVGRVVSTQKTDRPIHISSTCEGCKPAQRAASVISGLDPEEAMEMFSFALDSDTFSSELGTKSILKTVFPEVALAKDEQGWLWLYYQSSVEDSRFTGQGVKLT</sequence>
<dbReference type="EMBL" id="ML978712">
    <property type="protein sequence ID" value="KAF2090528.1"/>
    <property type="molecule type" value="Genomic_DNA"/>
</dbReference>